<dbReference type="RefSeq" id="WP_073028130.1">
    <property type="nucleotide sequence ID" value="NZ_FQXJ01000003.1"/>
</dbReference>
<dbReference type="InterPro" id="IPR004090">
    <property type="entry name" value="Chemotax_Me-accpt_rcpt"/>
</dbReference>
<evidence type="ECO:0000256" key="3">
    <source>
        <dbReference type="PROSITE-ProRule" id="PRU00284"/>
    </source>
</evidence>
<evidence type="ECO:0000256" key="1">
    <source>
        <dbReference type="ARBA" id="ARBA00023224"/>
    </source>
</evidence>
<proteinExistence type="inferred from homology"/>
<dbReference type="InterPro" id="IPR003660">
    <property type="entry name" value="HAMP_dom"/>
</dbReference>
<dbReference type="PROSITE" id="PS50111">
    <property type="entry name" value="CHEMOTAXIS_TRANSDUC_2"/>
    <property type="match status" value="1"/>
</dbReference>
<dbReference type="Pfam" id="PF00672">
    <property type="entry name" value="HAMP"/>
    <property type="match status" value="1"/>
</dbReference>
<dbReference type="Gene3D" id="1.10.287.950">
    <property type="entry name" value="Methyl-accepting chemotaxis protein"/>
    <property type="match status" value="1"/>
</dbReference>
<dbReference type="GO" id="GO:0004888">
    <property type="term" value="F:transmembrane signaling receptor activity"/>
    <property type="evidence" value="ECO:0007669"/>
    <property type="project" value="InterPro"/>
</dbReference>
<dbReference type="InterPro" id="IPR024478">
    <property type="entry name" value="HlyB_4HB_MCP"/>
</dbReference>
<evidence type="ECO:0000313" key="8">
    <source>
        <dbReference type="Proteomes" id="UP000183954"/>
    </source>
</evidence>
<dbReference type="GO" id="GO:0006935">
    <property type="term" value="P:chemotaxis"/>
    <property type="evidence" value="ECO:0007669"/>
    <property type="project" value="InterPro"/>
</dbReference>
<feature type="transmembrane region" description="Helical" evidence="4">
    <location>
        <begin position="192"/>
        <end position="215"/>
    </location>
</feature>
<feature type="transmembrane region" description="Helical" evidence="4">
    <location>
        <begin position="12"/>
        <end position="34"/>
    </location>
</feature>
<dbReference type="PANTHER" id="PTHR32089">
    <property type="entry name" value="METHYL-ACCEPTING CHEMOTAXIS PROTEIN MCPB"/>
    <property type="match status" value="1"/>
</dbReference>
<keyword evidence="1 3" id="KW-0807">Transducer</keyword>
<dbReference type="GO" id="GO:0007165">
    <property type="term" value="P:signal transduction"/>
    <property type="evidence" value="ECO:0007669"/>
    <property type="project" value="UniProtKB-KW"/>
</dbReference>
<keyword evidence="4" id="KW-1133">Transmembrane helix</keyword>
<name>A0A1M5SKQ7_9FIRM</name>
<evidence type="ECO:0000256" key="2">
    <source>
        <dbReference type="ARBA" id="ARBA00029447"/>
    </source>
</evidence>
<gene>
    <name evidence="7" type="ORF">SAMN02746098_00876</name>
</gene>
<dbReference type="EMBL" id="FQXJ01000003">
    <property type="protein sequence ID" value="SHH39089.1"/>
    <property type="molecule type" value="Genomic_DNA"/>
</dbReference>
<keyword evidence="4" id="KW-0812">Transmembrane</keyword>
<dbReference type="PROSITE" id="PS50885">
    <property type="entry name" value="HAMP"/>
    <property type="match status" value="1"/>
</dbReference>
<dbReference type="Gene3D" id="6.10.340.10">
    <property type="match status" value="1"/>
</dbReference>
<reference evidence="8" key="1">
    <citation type="submission" date="2016-11" db="EMBL/GenBank/DDBJ databases">
        <authorList>
            <person name="Varghese N."/>
            <person name="Submissions S."/>
        </authorList>
    </citation>
    <scope>NUCLEOTIDE SEQUENCE [LARGE SCALE GENOMIC DNA]</scope>
    <source>
        <strain evidence="8">DSM 15449</strain>
    </source>
</reference>
<dbReference type="InterPro" id="IPR004089">
    <property type="entry name" value="MCPsignal_dom"/>
</dbReference>
<evidence type="ECO:0000259" key="6">
    <source>
        <dbReference type="PROSITE" id="PS50885"/>
    </source>
</evidence>
<dbReference type="Proteomes" id="UP000183954">
    <property type="component" value="Unassembled WGS sequence"/>
</dbReference>
<dbReference type="GO" id="GO:0016020">
    <property type="term" value="C:membrane"/>
    <property type="evidence" value="ECO:0007669"/>
    <property type="project" value="InterPro"/>
</dbReference>
<dbReference type="SUPFAM" id="SSF58104">
    <property type="entry name" value="Methyl-accepting chemotaxis protein (MCP) signaling domain"/>
    <property type="match status" value="1"/>
</dbReference>
<keyword evidence="8" id="KW-1185">Reference proteome</keyword>
<evidence type="ECO:0000256" key="4">
    <source>
        <dbReference type="SAM" id="Phobius"/>
    </source>
</evidence>
<feature type="domain" description="HAMP" evidence="6">
    <location>
        <begin position="213"/>
        <end position="266"/>
    </location>
</feature>
<dbReference type="AlphaFoldDB" id="A0A1M5SKQ7"/>
<dbReference type="CDD" id="cd11386">
    <property type="entry name" value="MCP_signal"/>
    <property type="match status" value="1"/>
</dbReference>
<evidence type="ECO:0000313" key="7">
    <source>
        <dbReference type="EMBL" id="SHH39089.1"/>
    </source>
</evidence>
<feature type="domain" description="Methyl-accepting transducer" evidence="5">
    <location>
        <begin position="285"/>
        <end position="521"/>
    </location>
</feature>
<dbReference type="OrthoDB" id="1790929at2"/>
<dbReference type="Pfam" id="PF00015">
    <property type="entry name" value="MCPsignal"/>
    <property type="match status" value="1"/>
</dbReference>
<dbReference type="PANTHER" id="PTHR32089:SF112">
    <property type="entry name" value="LYSOZYME-LIKE PROTEIN-RELATED"/>
    <property type="match status" value="1"/>
</dbReference>
<accession>A0A1M5SKQ7</accession>
<evidence type="ECO:0000259" key="5">
    <source>
        <dbReference type="PROSITE" id="PS50111"/>
    </source>
</evidence>
<protein>
    <submittedName>
        <fullName evidence="7">Methyl-accepting chemotaxis protein</fullName>
    </submittedName>
</protein>
<dbReference type="CDD" id="cd06225">
    <property type="entry name" value="HAMP"/>
    <property type="match status" value="1"/>
</dbReference>
<dbReference type="STRING" id="1121420.SAMN02746098_00876"/>
<dbReference type="PRINTS" id="PR00260">
    <property type="entry name" value="CHEMTRNSDUCR"/>
</dbReference>
<organism evidence="7 8">
    <name type="scientific">Desulfosporosinus lacus DSM 15449</name>
    <dbReference type="NCBI Taxonomy" id="1121420"/>
    <lineage>
        <taxon>Bacteria</taxon>
        <taxon>Bacillati</taxon>
        <taxon>Bacillota</taxon>
        <taxon>Clostridia</taxon>
        <taxon>Eubacteriales</taxon>
        <taxon>Desulfitobacteriaceae</taxon>
        <taxon>Desulfosporosinus</taxon>
    </lineage>
</organism>
<sequence length="571" mass="61653">MNWFRNRTIRTKVLSLVTLMTLFIGSVGFIGYYFNAKANVNIDSMYNHDLMAINYLNDARNQSRAGEAAMFHFLMATDKATQESEQEKVTSRLEALDELLSKYLNLHHEAYETDRIPKLQQDLTSYETEIIKVIEMELQGDPIGAYEYFINTAYPHFDSFSILLKELALFNVEQASTIHSQNTLDYAKSIKLLVSISIAAALLCLLLGFGVATLISNSIKKVLKSVERVAAGDLSIEDVIVLGKDESGQLAISFNVMKNNLHGLVTQVSQSSEQVAASSEELTAIAEQNTQASTQIAASIELVAQGTEQQAGAVNETSSAVEEISASTEEVAASSSEITRSMVDTLTTTQAGQKALDRVSEQMNSISAGTDRVQHTITELSTNSEKIGNIIGVITGIADQTNLLALNAAIEAARAGEQGRGFAVVAEEVRKLAEQSREATKQIETLINQNKSDIGTAVIAMADSVEGVKMGMDVVNVAGQSFSEIAKLVESVSAQMEQIAATIQQIAGGNEKIVSSVREVDIISKETAAQAQTVSAGVEEQTASMEQVSSSAQSLSTMAFELQTIISKFNI</sequence>
<comment type="similarity">
    <text evidence="2">Belongs to the methyl-accepting chemotaxis (MCP) protein family.</text>
</comment>
<dbReference type="Pfam" id="PF12729">
    <property type="entry name" value="4HB_MCP_1"/>
    <property type="match status" value="1"/>
</dbReference>
<dbReference type="SMART" id="SM00283">
    <property type="entry name" value="MA"/>
    <property type="match status" value="1"/>
</dbReference>
<keyword evidence="4" id="KW-0472">Membrane</keyword>